<keyword evidence="4" id="KW-1185">Reference proteome</keyword>
<accession>A0A1Z4JIX1</accession>
<evidence type="ECO:0000256" key="2">
    <source>
        <dbReference type="SAM" id="MobiDB-lite"/>
    </source>
</evidence>
<dbReference type="Proteomes" id="UP000217895">
    <property type="component" value="Chromosome"/>
</dbReference>
<reference evidence="3 4" key="1">
    <citation type="submission" date="2017-06" db="EMBL/GenBank/DDBJ databases">
        <title>Genome sequencing of cyanobaciteial culture collection at National Institute for Environmental Studies (NIES).</title>
        <authorList>
            <person name="Hirose Y."/>
            <person name="Shimura Y."/>
            <person name="Fujisawa T."/>
            <person name="Nakamura Y."/>
            <person name="Kawachi M."/>
        </authorList>
    </citation>
    <scope>NUCLEOTIDE SEQUENCE [LARGE SCALE GENOMIC DNA]</scope>
    <source>
        <strain evidence="3 4">NIES-2135</strain>
    </source>
</reference>
<dbReference type="AlphaFoldDB" id="A0A1Z4JIX1"/>
<evidence type="ECO:0000313" key="4">
    <source>
        <dbReference type="Proteomes" id="UP000217895"/>
    </source>
</evidence>
<feature type="region of interest" description="Disordered" evidence="2">
    <location>
        <begin position="104"/>
        <end position="124"/>
    </location>
</feature>
<protein>
    <submittedName>
        <fullName evidence="3">Uncharacterized protein</fullName>
    </submittedName>
</protein>
<keyword evidence="1" id="KW-0175">Coiled coil</keyword>
<evidence type="ECO:0000256" key="1">
    <source>
        <dbReference type="SAM" id="Coils"/>
    </source>
</evidence>
<sequence length="124" mass="13943">MATVDTSKRLRNSIIQDDIKALQGAKGLPNYTPFRSEARTDLLSDLESKMRFAQEAELQAKAQYQAAQNTAQELEWKFHNAILVLKQSVIAQYGDDGNEVEAIGLQKKSDRKRPQRKAKLAQPA</sequence>
<name>A0A1Z4JIX1_LEPBY</name>
<organism evidence="3 4">
    <name type="scientific">Leptolyngbya boryana NIES-2135</name>
    <dbReference type="NCBI Taxonomy" id="1973484"/>
    <lineage>
        <taxon>Bacteria</taxon>
        <taxon>Bacillati</taxon>
        <taxon>Cyanobacteriota</taxon>
        <taxon>Cyanophyceae</taxon>
        <taxon>Leptolyngbyales</taxon>
        <taxon>Leptolyngbyaceae</taxon>
        <taxon>Leptolyngbya group</taxon>
        <taxon>Leptolyngbya</taxon>
    </lineage>
</organism>
<proteinExistence type="predicted"/>
<feature type="compositionally biased region" description="Basic residues" evidence="2">
    <location>
        <begin position="109"/>
        <end position="124"/>
    </location>
</feature>
<dbReference type="EMBL" id="AP018203">
    <property type="protein sequence ID" value="BAY56690.1"/>
    <property type="molecule type" value="Genomic_DNA"/>
</dbReference>
<feature type="coiled-coil region" evidence="1">
    <location>
        <begin position="43"/>
        <end position="77"/>
    </location>
</feature>
<evidence type="ECO:0000313" key="3">
    <source>
        <dbReference type="EMBL" id="BAY56690.1"/>
    </source>
</evidence>
<gene>
    <name evidence="3" type="ORF">NIES2135_35260</name>
</gene>